<dbReference type="EMBL" id="GL349466">
    <property type="protein sequence ID" value="KNC51325.1"/>
    <property type="molecule type" value="Genomic_DNA"/>
</dbReference>
<keyword evidence="12" id="KW-1185">Reference proteome</keyword>
<keyword evidence="1 6" id="KW-0728">SH3 domain</keyword>
<dbReference type="PANTHER" id="PTHR39767">
    <property type="entry name" value="CALCIUM/CALMODULIN-BINDING MEMBRANE PROTEIN PCM4-RELATED"/>
    <property type="match status" value="1"/>
</dbReference>
<proteinExistence type="predicted"/>
<dbReference type="Gene3D" id="3.30.160.60">
    <property type="entry name" value="Classic Zinc Finger"/>
    <property type="match status" value="1"/>
</dbReference>
<dbReference type="InterPro" id="IPR001452">
    <property type="entry name" value="SH3_domain"/>
</dbReference>
<gene>
    <name evidence="11" type="ORF">AMSG_12067</name>
</gene>
<dbReference type="Gene3D" id="2.30.30.40">
    <property type="entry name" value="SH3 Domains"/>
    <property type="match status" value="1"/>
</dbReference>
<dbReference type="SMART" id="SM00355">
    <property type="entry name" value="ZnF_C2H2"/>
    <property type="match status" value="4"/>
</dbReference>
<dbReference type="PROSITE" id="PS00028">
    <property type="entry name" value="ZINC_FINGER_C2H2_1"/>
    <property type="match status" value="3"/>
</dbReference>
<feature type="domain" description="C2H2-type" evidence="10">
    <location>
        <begin position="183"/>
        <end position="211"/>
    </location>
</feature>
<evidence type="ECO:0000256" key="3">
    <source>
        <dbReference type="ARBA" id="ARBA00022737"/>
    </source>
</evidence>
<evidence type="ECO:0000256" key="5">
    <source>
        <dbReference type="PROSITE-ProRule" id="PRU00042"/>
    </source>
</evidence>
<keyword evidence="5" id="KW-0862">Zinc</keyword>
<feature type="region of interest" description="Disordered" evidence="7">
    <location>
        <begin position="2015"/>
        <end position="2061"/>
    </location>
</feature>
<evidence type="ECO:0000256" key="2">
    <source>
        <dbReference type="ARBA" id="ARBA00022729"/>
    </source>
</evidence>
<sequence>MASLVTRYSVIITFTGSTVKEGRKVMLRRGDIVYAASPPRTTCYDGSTFVFVAKRQDQVSRLTASDMILVPESRLMRLTSFSSSPSSHSASPLSSSRSHARSNDRYGSSCRHCGHASHSRSSLASHELYCTKARVTKTYKCPICEQVFYTEGSVSIHIDTFHRSSSTPTRAPATEPVASSIDHTCPICNKTFFLAFTLNNHLDNEHAPSPPSPREPEPEPEPKPQLGPPGLGTAPESRTDEPTPTREPPPAQPRLQSQSPPQPDRPPSFRDDELQRARAAGSKIMRASESYLDPQMSELPLVKGETVIVPRISACRPGWLWVRNAANRAGYVPAMFVDEVAPEPDSSGGASSSSIRPRCRFCYRVYSSEAQLASHEQHYHPHRLAHEQKTMQTSMQTGAPTLAPAEFAHELYGPRPAAALAAEACDGDGIGDDGSVTAPLPPPILLPAAAAVDRVALGMWRGIQGSNNSCYLDATLFSLFVTVQDFDVMLDESEPIRLRRELADSPDHITYVPHLRSTLRNLVVRDLRGRLFVDASVMLRFRLFLNKVWDAENDPTVGACEEEDVVDFITVLFNLLLPDDKLAPGYVSSEAVDGTILRAFVHTLAPIFDPESGALETFIGRGPSVQVLLDAHLATYGMVFVGAPKFLILQMPREYHSAIYDFIYPCGEVTVPVRHPETGDDSLARLDLHAIICIDSSHFVAYNRIPVVDADGSLAHIWVRFDSMGDASADHGSVPVLHRANNLARALAEPVSLATLVDSELAAHRGPKAYRYTDTRVSVDTKRVLADGYALGASCGNAVVESGEECDDGNNDSYDGCSAVCVREYCGDGILNAYNVSNLSGNRLIFSDDFESGTISAAWQATGVAIIGNVGTCAARGSWAARFQGDSVRTLQLVGTLEKVTRVSFDVFMTSSSGSCENPDNGEDLTLEYKVASGTTWTILAAVPTTHSTWSSHSIDIPADVQGKIIHLRFNQASSSGSSFDHMVLDDVAIYGGPAEPEECDDGTPDATSVDGCVECRITPYCGDGVVNGNVSTATYEWTFATHGLGPEWTLGTGARISSTCAQESITFDGTSDRTATLTIDTLTTRIGGIEVTYEYGSGVGSCEKVDSGEDLHATFKIRGASVEHTEILPRHSGSLGTHQLAIPASMQNRKPTDAPFELIFSQPVHSGSSYDVSALVGVNIVTSLSAEVCDDGNAFTNDSCVLCAPARCGDGLVWIGVEACDTAGESASCNVDCTAPVCGDGIRNVAAGEECDDGSIECMPNCRYAYCGDGMVTGSEACDSGSPLGSTTCTPNCTVHGGCGDGVINPGAGEECDDGNAVDGDGCSASCTWEECGDGSAASPVFTSRAAHGGFFDSFSTTSEWFNRYTTPLSNAVVQSGCTPASDPSTAVLLSSNGQRELELKPVTGFAGMSFTTWTSGVARSAEAASDARCGVVVSNTTSQLLHVAARTVDTTTGALLSSYVEVAAVSPLLSSATSFAETVVYVTPQAVGMTGYSLDDRARRIGVQIKLYRSADSVGGADPTTFVDDVEVRAMLLRECDDGNTNPADGCSSCLLPRCGDFVVNGVEECDSGGAATGYCDVDCTFPVCGDGLVNPYSTGEVCDDGNTINTDSCVNCRPASCGDGFVHQGIEPCDASAPNSAPCTSSCTLPVCGDGVVTSPEECDDGNAIDSDGCSNSCRAPRCGNGRVESSSHQFDLRIPLSSTSAVADAIGVQFYPATLPSCLVGSSAKAGETVLFTGTPSSGKRRLVTLLPPGTQEVTFDVRYPASSTPCETVDSGELLVVQLFSSAQMSSSSQIGGTVTISRSSTSWKSAVVSLTQFSGWSTGTPAPLFLVFLQTKQSATGVRSEVCDEGGVHTVSCDADCTAPSCGDGMVNAAAGEECDTAVTSSLFCSPTCKSINVVCGDGVVAPGEDCDTGRVATSQCDPDCTFAVCGDGYVNSAAGEECDSTAACSSTCRISGINSTSSSSTTAGASSRSSSGSSSSTTPVVAIAGGLAGTLLLLVIIMVVTKRQQMARRRGVHQARQPRPPPGVDEGIPLPPMGSGAGMPPPPPFTPAGVMPPVPGSSPLPPSCPAAYFGPPGSAFNTAIMPPSYEAVVSSPTVPPPTYGGR</sequence>
<feature type="region of interest" description="Disordered" evidence="7">
    <location>
        <begin position="203"/>
        <end position="270"/>
    </location>
</feature>
<dbReference type="InterPro" id="IPR038765">
    <property type="entry name" value="Papain-like_cys_pep_sf"/>
</dbReference>
<keyword evidence="8" id="KW-0472">Membrane</keyword>
<evidence type="ECO:0000256" key="4">
    <source>
        <dbReference type="ARBA" id="ARBA00023157"/>
    </source>
</evidence>
<protein>
    <submittedName>
        <fullName evidence="11">Uncharacterized protein</fullName>
    </submittedName>
</protein>
<evidence type="ECO:0000256" key="1">
    <source>
        <dbReference type="ARBA" id="ARBA00022443"/>
    </source>
</evidence>
<evidence type="ECO:0000256" key="8">
    <source>
        <dbReference type="SAM" id="Phobius"/>
    </source>
</evidence>
<keyword evidence="8" id="KW-0812">Transmembrane</keyword>
<evidence type="ECO:0000256" key="7">
    <source>
        <dbReference type="SAM" id="MobiDB-lite"/>
    </source>
</evidence>
<dbReference type="PROSITE" id="PS50157">
    <property type="entry name" value="ZINC_FINGER_C2H2_2"/>
    <property type="match status" value="2"/>
</dbReference>
<keyword evidence="4" id="KW-1015">Disulfide bond</keyword>
<feature type="compositionally biased region" description="Low complexity" evidence="7">
    <location>
        <begin position="81"/>
        <end position="97"/>
    </location>
</feature>
<feature type="region of interest" description="Disordered" evidence="7">
    <location>
        <begin position="81"/>
        <end position="102"/>
    </location>
</feature>
<dbReference type="GeneID" id="25569982"/>
<dbReference type="InterPro" id="IPR049419">
    <property type="entry name" value="Reelin_subrepeat-B"/>
</dbReference>
<dbReference type="Proteomes" id="UP000054408">
    <property type="component" value="Unassembled WGS sequence"/>
</dbReference>
<reference evidence="11 12" key="1">
    <citation type="submission" date="2010-05" db="EMBL/GenBank/DDBJ databases">
        <title>The Genome Sequence of Thecamonas trahens ATCC 50062.</title>
        <authorList>
            <consortium name="The Broad Institute Genome Sequencing Platform"/>
            <person name="Russ C."/>
            <person name="Cuomo C."/>
            <person name="Shea T."/>
            <person name="Young S.K."/>
            <person name="Zeng Q."/>
            <person name="Koehrsen M."/>
            <person name="Haas B."/>
            <person name="Borodovsky M."/>
            <person name="Guigo R."/>
            <person name="Alvarado L."/>
            <person name="Berlin A."/>
            <person name="Bochicchio J."/>
            <person name="Borenstein D."/>
            <person name="Chapman S."/>
            <person name="Chen Z."/>
            <person name="Freedman E."/>
            <person name="Gellesch M."/>
            <person name="Goldberg J."/>
            <person name="Griggs A."/>
            <person name="Gujja S."/>
            <person name="Heilman E."/>
            <person name="Heiman D."/>
            <person name="Hepburn T."/>
            <person name="Howarth C."/>
            <person name="Jen D."/>
            <person name="Larson L."/>
            <person name="Mehta T."/>
            <person name="Park D."/>
            <person name="Pearson M."/>
            <person name="Roberts A."/>
            <person name="Saif S."/>
            <person name="Shenoy N."/>
            <person name="Sisk P."/>
            <person name="Stolte C."/>
            <person name="Sykes S."/>
            <person name="Thomson T."/>
            <person name="Walk T."/>
            <person name="White J."/>
            <person name="Yandava C."/>
            <person name="Burger G."/>
            <person name="Gray M.W."/>
            <person name="Holland P.W.H."/>
            <person name="King N."/>
            <person name="Lang F.B.F."/>
            <person name="Roger A.J."/>
            <person name="Ruiz-Trillo I."/>
            <person name="Lander E."/>
            <person name="Nusbaum C."/>
        </authorList>
    </citation>
    <scope>NUCLEOTIDE SEQUENCE [LARGE SCALE GENOMIC DNA]</scope>
    <source>
        <strain evidence="11 12">ATCC 50062</strain>
    </source>
</reference>
<evidence type="ECO:0000313" key="12">
    <source>
        <dbReference type="Proteomes" id="UP000054408"/>
    </source>
</evidence>
<dbReference type="NCBIfam" id="TIGR02232">
    <property type="entry name" value="myxo_disulf_rpt"/>
    <property type="match status" value="4"/>
</dbReference>
<dbReference type="GO" id="GO:0008270">
    <property type="term" value="F:zinc ion binding"/>
    <property type="evidence" value="ECO:0007669"/>
    <property type="project" value="UniProtKB-KW"/>
</dbReference>
<keyword evidence="3" id="KW-0677">Repeat</keyword>
<dbReference type="PROSITE" id="PS50002">
    <property type="entry name" value="SH3"/>
    <property type="match status" value="1"/>
</dbReference>
<organism evidence="11 12">
    <name type="scientific">Thecamonas trahens ATCC 50062</name>
    <dbReference type="NCBI Taxonomy" id="461836"/>
    <lineage>
        <taxon>Eukaryota</taxon>
        <taxon>Apusozoa</taxon>
        <taxon>Apusomonadida</taxon>
        <taxon>Apusomonadidae</taxon>
        <taxon>Thecamonas</taxon>
    </lineage>
</organism>
<keyword evidence="2" id="KW-0732">Signal</keyword>
<feature type="domain" description="C2H2-type" evidence="10">
    <location>
        <begin position="139"/>
        <end position="167"/>
    </location>
</feature>
<dbReference type="CDD" id="cd00174">
    <property type="entry name" value="SH3"/>
    <property type="match status" value="1"/>
</dbReference>
<evidence type="ECO:0000259" key="9">
    <source>
        <dbReference type="PROSITE" id="PS50002"/>
    </source>
</evidence>
<feature type="region of interest" description="Disordered" evidence="7">
    <location>
        <begin position="1960"/>
        <end position="1985"/>
    </location>
</feature>
<evidence type="ECO:0000313" key="11">
    <source>
        <dbReference type="EMBL" id="KNC51325.1"/>
    </source>
</evidence>
<feature type="compositionally biased region" description="Low complexity" evidence="7">
    <location>
        <begin position="1962"/>
        <end position="1985"/>
    </location>
</feature>
<dbReference type="SUPFAM" id="SSF54001">
    <property type="entry name" value="Cysteine proteinases"/>
    <property type="match status" value="1"/>
</dbReference>
<dbReference type="InterPro" id="IPR036028">
    <property type="entry name" value="SH3-like_dom_sf"/>
</dbReference>
<dbReference type="InterPro" id="IPR013087">
    <property type="entry name" value="Znf_C2H2_type"/>
</dbReference>
<dbReference type="RefSeq" id="XP_013756306.1">
    <property type="nucleotide sequence ID" value="XM_013900852.1"/>
</dbReference>
<feature type="compositionally biased region" description="Pro residues" evidence="7">
    <location>
        <begin position="2046"/>
        <end position="2061"/>
    </location>
</feature>
<dbReference type="Pfam" id="PF21471">
    <property type="entry name" value="Reelin_subrepeat-B"/>
    <property type="match status" value="1"/>
</dbReference>
<dbReference type="InterPro" id="IPR011936">
    <property type="entry name" value="Myxo_disulph_rpt"/>
</dbReference>
<dbReference type="STRING" id="461836.A0A0L0DGK9"/>
<keyword evidence="8" id="KW-1133">Transmembrane helix</keyword>
<evidence type="ECO:0000256" key="6">
    <source>
        <dbReference type="PROSITE-ProRule" id="PRU00192"/>
    </source>
</evidence>
<dbReference type="Pfam" id="PF13948">
    <property type="entry name" value="DUF4215"/>
    <property type="match status" value="2"/>
</dbReference>
<feature type="transmembrane region" description="Helical" evidence="8">
    <location>
        <begin position="1987"/>
        <end position="2007"/>
    </location>
</feature>
<evidence type="ECO:0000259" key="10">
    <source>
        <dbReference type="PROSITE" id="PS50157"/>
    </source>
</evidence>
<feature type="domain" description="SH3" evidence="9">
    <location>
        <begin position="280"/>
        <end position="342"/>
    </location>
</feature>
<dbReference type="OrthoDB" id="61409at2759"/>
<keyword evidence="5" id="KW-0479">Metal-binding</keyword>
<keyword evidence="5" id="KW-0863">Zinc-finger</keyword>
<dbReference type="eggNOG" id="KOG3556">
    <property type="taxonomic scope" value="Eukaryota"/>
</dbReference>
<accession>A0A0L0DGK9</accession>
<dbReference type="Gene3D" id="3.90.70.10">
    <property type="entry name" value="Cysteine proteinases"/>
    <property type="match status" value="1"/>
</dbReference>
<dbReference type="SMART" id="SM00326">
    <property type="entry name" value="SH3"/>
    <property type="match status" value="1"/>
</dbReference>
<dbReference type="SUPFAM" id="SSF50044">
    <property type="entry name" value="SH3-domain"/>
    <property type="match status" value="1"/>
</dbReference>
<name>A0A0L0DGK9_THETB</name>
<dbReference type="PANTHER" id="PTHR39767:SF2">
    <property type="entry name" value="CHROMOSOME UNDETERMINED SCAFFOLD_1, WHOLE GENOME SHOTGUN SEQUENCE"/>
    <property type="match status" value="1"/>
</dbReference>
<dbReference type="Gene3D" id="2.60.120.260">
    <property type="entry name" value="Galactose-binding domain-like"/>
    <property type="match status" value="1"/>
</dbReference>